<dbReference type="GO" id="GO:0031490">
    <property type="term" value="F:chromatin DNA binding"/>
    <property type="evidence" value="ECO:0007669"/>
    <property type="project" value="TreeGrafter"/>
</dbReference>
<dbReference type="OrthoDB" id="418911at2759"/>
<evidence type="ECO:0000256" key="3">
    <source>
        <dbReference type="ARBA" id="ARBA00022803"/>
    </source>
</evidence>
<comment type="subcellular location">
    <subcellularLocation>
        <location evidence="1">Nucleus</location>
    </subcellularLocation>
</comment>
<comment type="caution">
    <text evidence="7">The sequence shown here is derived from an EMBL/GenBank/DDBJ whole genome shotgun (WGS) entry which is preliminary data.</text>
</comment>
<accession>A0A1X2GLR2</accession>
<feature type="repeat" description="TPR" evidence="5">
    <location>
        <begin position="155"/>
        <end position="188"/>
    </location>
</feature>
<evidence type="ECO:0000256" key="1">
    <source>
        <dbReference type="ARBA" id="ARBA00004123"/>
    </source>
</evidence>
<feature type="repeat" description="TPR" evidence="5">
    <location>
        <begin position="118"/>
        <end position="151"/>
    </location>
</feature>
<dbReference type="Pfam" id="PF14559">
    <property type="entry name" value="TPR_19"/>
    <property type="match status" value="1"/>
</dbReference>
<sequence>MTPTVLQKLASANEHAWLTLGNVAELMFEWDKATTAYKSALRHNPYSLQALRQIANVCRAREEFEQAIDYFQRVLSLQNRDGDTWGALGHCYLMTNDLQQAYHAYQQALYHLPDVKDPKLWYGIGILYDRYGSLEHAEEAFVAAIKMDPNFEKINEVHFRLGIIYKQQEKYDQSLQCFEYILEHPPKPLKKVDILFQQGHVYEQRKEFAKAKELYERVLEINADDAKVLQQLGWLYHQPNTDFADPKKAVDYFMRSLHADDKDPHTWYFLGRSYMVEKDHAKAYESYQKAVYLDANNPIFWCSIGVLYFHTNQFRDALDAYSRALRLSPHISEIWYNLGILYESCNNQTQDAVDAYQKAIDLDPKNAQLRDHIHLLQSSQSPITTPLPIEVDNPYQYPTQELADASEQKPSPPMLKPTNKKP</sequence>
<feature type="repeat" description="TPR" evidence="5">
    <location>
        <begin position="192"/>
        <end position="225"/>
    </location>
</feature>
<evidence type="ECO:0000313" key="7">
    <source>
        <dbReference type="EMBL" id="ORX56805.1"/>
    </source>
</evidence>
<dbReference type="PANTHER" id="PTHR14017">
    <property type="entry name" value="LYSINE-SPECIFIC DEMETHYLASE"/>
    <property type="match status" value="1"/>
</dbReference>
<dbReference type="SMART" id="SM00028">
    <property type="entry name" value="TPR"/>
    <property type="match status" value="10"/>
</dbReference>
<keyword evidence="3 5" id="KW-0802">TPR repeat</keyword>
<evidence type="ECO:0000313" key="8">
    <source>
        <dbReference type="Proteomes" id="UP000242146"/>
    </source>
</evidence>
<feature type="repeat" description="TPR" evidence="5">
    <location>
        <begin position="298"/>
        <end position="331"/>
    </location>
</feature>
<dbReference type="Pfam" id="PF13432">
    <property type="entry name" value="TPR_16"/>
    <property type="match status" value="1"/>
</dbReference>
<dbReference type="GO" id="GO:0005634">
    <property type="term" value="C:nucleus"/>
    <property type="evidence" value="ECO:0007669"/>
    <property type="project" value="UniProtKB-SubCell"/>
</dbReference>
<dbReference type="Proteomes" id="UP000242146">
    <property type="component" value="Unassembled WGS sequence"/>
</dbReference>
<feature type="repeat" description="TPR" evidence="5">
    <location>
        <begin position="48"/>
        <end position="81"/>
    </location>
</feature>
<reference evidence="7 8" key="1">
    <citation type="submission" date="2016-07" db="EMBL/GenBank/DDBJ databases">
        <title>Pervasive Adenine N6-methylation of Active Genes in Fungi.</title>
        <authorList>
            <consortium name="DOE Joint Genome Institute"/>
            <person name="Mondo S.J."/>
            <person name="Dannebaum R.O."/>
            <person name="Kuo R.C."/>
            <person name="Labutti K."/>
            <person name="Haridas S."/>
            <person name="Kuo A."/>
            <person name="Salamov A."/>
            <person name="Ahrendt S.R."/>
            <person name="Lipzen A."/>
            <person name="Sullivan W."/>
            <person name="Andreopoulos W.B."/>
            <person name="Clum A."/>
            <person name="Lindquist E."/>
            <person name="Daum C."/>
            <person name="Ramamoorthy G.K."/>
            <person name="Gryganskyi A."/>
            <person name="Culley D."/>
            <person name="Magnuson J.K."/>
            <person name="James T.Y."/>
            <person name="O'Malley M.A."/>
            <person name="Stajich J.E."/>
            <person name="Spatafora J.W."/>
            <person name="Visel A."/>
            <person name="Grigoriev I.V."/>
        </authorList>
    </citation>
    <scope>NUCLEOTIDE SEQUENCE [LARGE SCALE GENOMIC DNA]</scope>
    <source>
        <strain evidence="7 8">NRRL 3301</strain>
    </source>
</reference>
<feature type="repeat" description="TPR" evidence="5">
    <location>
        <begin position="82"/>
        <end position="115"/>
    </location>
</feature>
<dbReference type="InterPro" id="IPR013105">
    <property type="entry name" value="TPR_2"/>
</dbReference>
<dbReference type="PANTHER" id="PTHR14017:SF1">
    <property type="entry name" value="LD02225P"/>
    <property type="match status" value="1"/>
</dbReference>
<dbReference type="FunFam" id="1.25.40.10:FF:000403">
    <property type="entry name" value="General transcriptional repressor, putative"/>
    <property type="match status" value="1"/>
</dbReference>
<dbReference type="AlphaFoldDB" id="A0A1X2GLR2"/>
<dbReference type="PROSITE" id="PS50005">
    <property type="entry name" value="TPR"/>
    <property type="match status" value="8"/>
</dbReference>
<dbReference type="GO" id="GO:0010468">
    <property type="term" value="P:regulation of gene expression"/>
    <property type="evidence" value="ECO:0007669"/>
    <property type="project" value="TreeGrafter"/>
</dbReference>
<keyword evidence="4" id="KW-0539">Nucleus</keyword>
<dbReference type="InterPro" id="IPR019734">
    <property type="entry name" value="TPR_rpt"/>
</dbReference>
<dbReference type="InterPro" id="IPR011990">
    <property type="entry name" value="TPR-like_helical_dom_sf"/>
</dbReference>
<organism evidence="7 8">
    <name type="scientific">Hesseltinella vesiculosa</name>
    <dbReference type="NCBI Taxonomy" id="101127"/>
    <lineage>
        <taxon>Eukaryota</taxon>
        <taxon>Fungi</taxon>
        <taxon>Fungi incertae sedis</taxon>
        <taxon>Mucoromycota</taxon>
        <taxon>Mucoromycotina</taxon>
        <taxon>Mucoromycetes</taxon>
        <taxon>Mucorales</taxon>
        <taxon>Cunninghamellaceae</taxon>
        <taxon>Hesseltinella</taxon>
    </lineage>
</organism>
<feature type="repeat" description="TPR" evidence="5">
    <location>
        <begin position="14"/>
        <end position="47"/>
    </location>
</feature>
<dbReference type="GO" id="GO:0000978">
    <property type="term" value="F:RNA polymerase II cis-regulatory region sequence-specific DNA binding"/>
    <property type="evidence" value="ECO:0007669"/>
    <property type="project" value="TreeGrafter"/>
</dbReference>
<evidence type="ECO:0000256" key="6">
    <source>
        <dbReference type="SAM" id="MobiDB-lite"/>
    </source>
</evidence>
<feature type="repeat" description="TPR" evidence="5">
    <location>
        <begin position="264"/>
        <end position="297"/>
    </location>
</feature>
<feature type="region of interest" description="Disordered" evidence="6">
    <location>
        <begin position="384"/>
        <end position="422"/>
    </location>
</feature>
<name>A0A1X2GLR2_9FUNG</name>
<evidence type="ECO:0000256" key="2">
    <source>
        <dbReference type="ARBA" id="ARBA00022737"/>
    </source>
</evidence>
<dbReference type="Pfam" id="PF07719">
    <property type="entry name" value="TPR_2"/>
    <property type="match status" value="1"/>
</dbReference>
<dbReference type="PROSITE" id="PS50293">
    <property type="entry name" value="TPR_REGION"/>
    <property type="match status" value="1"/>
</dbReference>
<dbReference type="InterPro" id="IPR051630">
    <property type="entry name" value="Corepressor-Demethylase"/>
</dbReference>
<keyword evidence="8" id="KW-1185">Reference proteome</keyword>
<keyword evidence="2" id="KW-0677">Repeat</keyword>
<evidence type="ECO:0000256" key="5">
    <source>
        <dbReference type="PROSITE-ProRule" id="PRU00339"/>
    </source>
</evidence>
<dbReference type="EMBL" id="MCGT01000009">
    <property type="protein sequence ID" value="ORX56805.1"/>
    <property type="molecule type" value="Genomic_DNA"/>
</dbReference>
<protein>
    <submittedName>
        <fullName evidence="7">TPR-like protein</fullName>
    </submittedName>
</protein>
<dbReference type="SUPFAM" id="SSF48452">
    <property type="entry name" value="TPR-like"/>
    <property type="match status" value="2"/>
</dbReference>
<proteinExistence type="predicted"/>
<dbReference type="STRING" id="101127.A0A1X2GLR2"/>
<dbReference type="Gene3D" id="1.25.40.10">
    <property type="entry name" value="Tetratricopeptide repeat domain"/>
    <property type="match status" value="3"/>
</dbReference>
<gene>
    <name evidence="7" type="ORF">DM01DRAFT_1406265</name>
</gene>
<dbReference type="Pfam" id="PF13181">
    <property type="entry name" value="TPR_8"/>
    <property type="match status" value="3"/>
</dbReference>
<evidence type="ECO:0000256" key="4">
    <source>
        <dbReference type="ARBA" id="ARBA00023242"/>
    </source>
</evidence>